<keyword evidence="6 7" id="KW-0472">Membrane</keyword>
<dbReference type="PANTHER" id="PTHR43386">
    <property type="entry name" value="OLIGOPEPTIDE TRANSPORT SYSTEM PERMEASE PROTEIN APPC"/>
    <property type="match status" value="1"/>
</dbReference>
<dbReference type="PANTHER" id="PTHR43386:SF1">
    <property type="entry name" value="D,D-DIPEPTIDE TRANSPORT SYSTEM PERMEASE PROTEIN DDPC-RELATED"/>
    <property type="match status" value="1"/>
</dbReference>
<keyword evidence="10" id="KW-1185">Reference proteome</keyword>
<dbReference type="Gene3D" id="1.10.3720.10">
    <property type="entry name" value="MetI-like"/>
    <property type="match status" value="1"/>
</dbReference>
<reference evidence="9 10" key="1">
    <citation type="submission" date="2019-08" db="EMBL/GenBank/DDBJ databases">
        <title>Bradymonadales sp. TMQ4.</title>
        <authorList>
            <person name="Liang Q."/>
        </authorList>
    </citation>
    <scope>NUCLEOTIDE SEQUENCE [LARGE SCALE GENOMIC DNA]</scope>
    <source>
        <strain evidence="9 10">TMQ4</strain>
    </source>
</reference>
<dbReference type="OrthoDB" id="9783218at2"/>
<evidence type="ECO:0000256" key="2">
    <source>
        <dbReference type="ARBA" id="ARBA00022448"/>
    </source>
</evidence>
<dbReference type="InterPro" id="IPR000515">
    <property type="entry name" value="MetI-like"/>
</dbReference>
<dbReference type="Pfam" id="PF00528">
    <property type="entry name" value="BPD_transp_1"/>
    <property type="match status" value="1"/>
</dbReference>
<name>A0A5C6XQ73_9DELT</name>
<dbReference type="InterPro" id="IPR035906">
    <property type="entry name" value="MetI-like_sf"/>
</dbReference>
<keyword evidence="5 7" id="KW-1133">Transmembrane helix</keyword>
<sequence length="266" mass="29166">MMAFSQPYVDYASLKELEGARLFFPLIEYSYRDVDLMAVSQGPSLEHFLGTDRQGRDVFTRLIYGTRISLTIGVVAVSIYTAIGLVLGSLAGFFGGRVDNIILRMIEIMMCFPVLFLILTLAGFIEEPSIFHIMLIIGLTGWTGIARLVRGEFLRLRNQDFVQAAIALGFTRARIIFRHVLPNAVQPVFVSATFGVAGAILIEATLSFLGVGPANAPSWGQILTSGRNTQQMTLILSSGFAIFVTISLLNLIGEGLRDATDPKLRK</sequence>
<feature type="transmembrane region" description="Helical" evidence="7">
    <location>
        <begin position="101"/>
        <end position="124"/>
    </location>
</feature>
<protein>
    <submittedName>
        <fullName evidence="9">ABC transporter permease</fullName>
    </submittedName>
</protein>
<evidence type="ECO:0000256" key="7">
    <source>
        <dbReference type="RuleBase" id="RU363032"/>
    </source>
</evidence>
<evidence type="ECO:0000256" key="1">
    <source>
        <dbReference type="ARBA" id="ARBA00004651"/>
    </source>
</evidence>
<evidence type="ECO:0000313" key="9">
    <source>
        <dbReference type="EMBL" id="TXD39539.1"/>
    </source>
</evidence>
<accession>A0A5C6XQ73</accession>
<dbReference type="GO" id="GO:0055085">
    <property type="term" value="P:transmembrane transport"/>
    <property type="evidence" value="ECO:0007669"/>
    <property type="project" value="InterPro"/>
</dbReference>
<feature type="transmembrane region" description="Helical" evidence="7">
    <location>
        <begin position="232"/>
        <end position="252"/>
    </location>
</feature>
<dbReference type="CDD" id="cd06261">
    <property type="entry name" value="TM_PBP2"/>
    <property type="match status" value="1"/>
</dbReference>
<dbReference type="AlphaFoldDB" id="A0A5C6XQ73"/>
<evidence type="ECO:0000313" key="10">
    <source>
        <dbReference type="Proteomes" id="UP000321412"/>
    </source>
</evidence>
<feature type="transmembrane region" description="Helical" evidence="7">
    <location>
        <begin position="130"/>
        <end position="149"/>
    </location>
</feature>
<keyword evidence="4 7" id="KW-0812">Transmembrane</keyword>
<feature type="transmembrane region" description="Helical" evidence="7">
    <location>
        <begin position="189"/>
        <end position="211"/>
    </location>
</feature>
<evidence type="ECO:0000256" key="3">
    <source>
        <dbReference type="ARBA" id="ARBA00022475"/>
    </source>
</evidence>
<feature type="transmembrane region" description="Helical" evidence="7">
    <location>
        <begin position="68"/>
        <end position="94"/>
    </location>
</feature>
<dbReference type="PROSITE" id="PS50928">
    <property type="entry name" value="ABC_TM1"/>
    <property type="match status" value="1"/>
</dbReference>
<comment type="similarity">
    <text evidence="7">Belongs to the binding-protein-dependent transport system permease family.</text>
</comment>
<dbReference type="EMBL" id="VOSM01000001">
    <property type="protein sequence ID" value="TXD39539.1"/>
    <property type="molecule type" value="Genomic_DNA"/>
</dbReference>
<evidence type="ECO:0000256" key="5">
    <source>
        <dbReference type="ARBA" id="ARBA00022989"/>
    </source>
</evidence>
<comment type="caution">
    <text evidence="9">The sequence shown here is derived from an EMBL/GenBank/DDBJ whole genome shotgun (WGS) entry which is preliminary data.</text>
</comment>
<feature type="domain" description="ABC transmembrane type-1" evidence="8">
    <location>
        <begin position="66"/>
        <end position="253"/>
    </location>
</feature>
<gene>
    <name evidence="9" type="ORF">FRC98_03025</name>
</gene>
<organism evidence="9 10">
    <name type="scientific">Lujinxingia vulgaris</name>
    <dbReference type="NCBI Taxonomy" id="2600176"/>
    <lineage>
        <taxon>Bacteria</taxon>
        <taxon>Deltaproteobacteria</taxon>
        <taxon>Bradymonadales</taxon>
        <taxon>Lujinxingiaceae</taxon>
        <taxon>Lujinxingia</taxon>
    </lineage>
</organism>
<evidence type="ECO:0000256" key="6">
    <source>
        <dbReference type="ARBA" id="ARBA00023136"/>
    </source>
</evidence>
<dbReference type="InterPro" id="IPR050366">
    <property type="entry name" value="BP-dependent_transpt_permease"/>
</dbReference>
<evidence type="ECO:0000259" key="8">
    <source>
        <dbReference type="PROSITE" id="PS50928"/>
    </source>
</evidence>
<keyword evidence="2 7" id="KW-0813">Transport</keyword>
<comment type="subcellular location">
    <subcellularLocation>
        <location evidence="1 7">Cell membrane</location>
        <topology evidence="1 7">Multi-pass membrane protein</topology>
    </subcellularLocation>
</comment>
<dbReference type="Proteomes" id="UP000321412">
    <property type="component" value="Unassembled WGS sequence"/>
</dbReference>
<keyword evidence="3" id="KW-1003">Cell membrane</keyword>
<dbReference type="GO" id="GO:0005886">
    <property type="term" value="C:plasma membrane"/>
    <property type="evidence" value="ECO:0007669"/>
    <property type="project" value="UniProtKB-SubCell"/>
</dbReference>
<evidence type="ECO:0000256" key="4">
    <source>
        <dbReference type="ARBA" id="ARBA00022692"/>
    </source>
</evidence>
<dbReference type="SUPFAM" id="SSF161098">
    <property type="entry name" value="MetI-like"/>
    <property type="match status" value="1"/>
</dbReference>
<proteinExistence type="inferred from homology"/>